<keyword evidence="10 13" id="KW-0411">Iron-sulfur</keyword>
<protein>
    <recommendedName>
        <fullName evidence="13">NADH-quinone oxidoreductase subunit F</fullName>
        <ecNumber evidence="13">7.1.1.-</ecNumber>
    </recommendedName>
</protein>
<dbReference type="Gene3D" id="6.10.250.1450">
    <property type="match status" value="1"/>
</dbReference>
<dbReference type="GO" id="GO:0051539">
    <property type="term" value="F:4 iron, 4 sulfur cluster binding"/>
    <property type="evidence" value="ECO:0007669"/>
    <property type="project" value="UniProtKB-UniRule"/>
</dbReference>
<accession>B1Y832</accession>
<keyword evidence="16" id="KW-1185">Reference proteome</keyword>
<gene>
    <name evidence="15" type="ordered locus">Lcho_1506</name>
</gene>
<dbReference type="EMBL" id="CP001013">
    <property type="protein sequence ID" value="ACB33774.1"/>
    <property type="molecule type" value="Genomic_DNA"/>
</dbReference>
<dbReference type="InterPro" id="IPR050837">
    <property type="entry name" value="ComplexI_51kDa_subunit"/>
</dbReference>
<evidence type="ECO:0000256" key="10">
    <source>
        <dbReference type="ARBA" id="ARBA00023014"/>
    </source>
</evidence>
<keyword evidence="4 13" id="KW-0004">4Fe-4S</keyword>
<dbReference type="PROSITE" id="PS00645">
    <property type="entry name" value="COMPLEX1_51K_2"/>
    <property type="match status" value="1"/>
</dbReference>
<dbReference type="NCBIfam" id="TIGR01959">
    <property type="entry name" value="nuoF_fam"/>
    <property type="match status" value="1"/>
</dbReference>
<organism evidence="15 16">
    <name type="scientific">Leptothrix cholodnii (strain ATCC 51168 / LMG 8142 / SP-6)</name>
    <name type="common">Leptothrix discophora (strain SP-6)</name>
    <dbReference type="NCBI Taxonomy" id="395495"/>
    <lineage>
        <taxon>Bacteria</taxon>
        <taxon>Pseudomonadati</taxon>
        <taxon>Pseudomonadota</taxon>
        <taxon>Betaproteobacteria</taxon>
        <taxon>Burkholderiales</taxon>
        <taxon>Sphaerotilaceae</taxon>
        <taxon>Leptothrix</taxon>
    </lineage>
</organism>
<dbReference type="AlphaFoldDB" id="B1Y832"/>
<comment type="cofactor">
    <cofactor evidence="2 13">
        <name>[4Fe-4S] cluster</name>
        <dbReference type="ChEBI" id="CHEBI:49883"/>
    </cofactor>
</comment>
<comment type="similarity">
    <text evidence="3 13">Belongs to the complex I 51 kDa subunit family.</text>
</comment>
<evidence type="ECO:0000256" key="3">
    <source>
        <dbReference type="ARBA" id="ARBA00007523"/>
    </source>
</evidence>
<sequence length="452" mass="49130">MTLDLSQVLAGFQATGTETCFHDRHINSQIYAGLNGKNWRLADYEARGGYQALRKILGADGGEGMTADQVIAEVKGSGLRGRGGAGFPTGLKWSFMPRALPVQKYLVCNSDEGEPGTCKDRDILRYNPHIVIEGMIIAAYAMGITVGYNYIHGEIFDAYERFEEALEEARAAGYLGNQILGSRHTFQLHAFHGFGAYICGEETALLESLEGKKGQPRFKPPFPASFGLYGKPTTINNTETFAAVPWIIRNGGPAYLECGKPNNGGTKIFSMVGDVERPGNYEIPMGTPFSTLLELAGGVKGGKKLKAVIPGGSSSPVLPADVMMACTMDYDSISKAGSMLGSGAVIVMDDTRCMVKSLLRLSYFYSHESCGQCTPCREGTGWLWRIVDRIEHGHGRAEDLALLDNVAENIMGRTICALGDAAAMPVRAMLKHFRHEFVHHIEHKTCVVPAYV</sequence>
<dbReference type="STRING" id="395495.Lcho_1506"/>
<dbReference type="InterPro" id="IPR001949">
    <property type="entry name" value="NADH-UbQ_OxRdtase_51kDa_CS"/>
</dbReference>
<dbReference type="Proteomes" id="UP000001693">
    <property type="component" value="Chromosome"/>
</dbReference>
<keyword evidence="13" id="KW-0874">Quinone</keyword>
<evidence type="ECO:0000256" key="11">
    <source>
        <dbReference type="ARBA" id="ARBA00023027"/>
    </source>
</evidence>
<evidence type="ECO:0000313" key="15">
    <source>
        <dbReference type="EMBL" id="ACB33774.1"/>
    </source>
</evidence>
<dbReference type="Gene3D" id="3.10.20.600">
    <property type="match status" value="1"/>
</dbReference>
<dbReference type="FunFam" id="1.20.1440.230:FF:000001">
    <property type="entry name" value="Mitochondrial NADH dehydrogenase flavoprotein 1"/>
    <property type="match status" value="1"/>
</dbReference>
<evidence type="ECO:0000313" key="16">
    <source>
        <dbReference type="Proteomes" id="UP000001693"/>
    </source>
</evidence>
<dbReference type="InterPro" id="IPR037225">
    <property type="entry name" value="Nuo51_FMN-bd_sf"/>
</dbReference>
<dbReference type="SUPFAM" id="SSF142019">
    <property type="entry name" value="Nqo1 FMN-binding domain-like"/>
    <property type="match status" value="1"/>
</dbReference>
<dbReference type="KEGG" id="lch:Lcho_1506"/>
<dbReference type="RefSeq" id="WP_012346536.1">
    <property type="nucleotide sequence ID" value="NC_010524.1"/>
</dbReference>
<keyword evidence="15" id="KW-0560">Oxidoreductase</keyword>
<evidence type="ECO:0000256" key="13">
    <source>
        <dbReference type="RuleBase" id="RU364066"/>
    </source>
</evidence>
<evidence type="ECO:0000256" key="4">
    <source>
        <dbReference type="ARBA" id="ARBA00022485"/>
    </source>
</evidence>
<evidence type="ECO:0000256" key="5">
    <source>
        <dbReference type="ARBA" id="ARBA00022630"/>
    </source>
</evidence>
<reference evidence="15 16" key="1">
    <citation type="submission" date="2008-03" db="EMBL/GenBank/DDBJ databases">
        <title>Complete sequence of Leptothrix cholodnii SP-6.</title>
        <authorList>
            <consortium name="US DOE Joint Genome Institute"/>
            <person name="Copeland A."/>
            <person name="Lucas S."/>
            <person name="Lapidus A."/>
            <person name="Glavina del Rio T."/>
            <person name="Dalin E."/>
            <person name="Tice H."/>
            <person name="Bruce D."/>
            <person name="Goodwin L."/>
            <person name="Pitluck S."/>
            <person name="Chertkov O."/>
            <person name="Brettin T."/>
            <person name="Detter J.C."/>
            <person name="Han C."/>
            <person name="Kuske C.R."/>
            <person name="Schmutz J."/>
            <person name="Larimer F."/>
            <person name="Land M."/>
            <person name="Hauser L."/>
            <person name="Kyrpides N."/>
            <person name="Lykidis A."/>
            <person name="Emerson D."/>
            <person name="Richardson P."/>
        </authorList>
    </citation>
    <scope>NUCLEOTIDE SEQUENCE [LARGE SCALE GENOMIC DNA]</scope>
    <source>
        <strain evidence="16">ATCC 51168 / LMG 8142 / SP-6</strain>
    </source>
</reference>
<evidence type="ECO:0000256" key="9">
    <source>
        <dbReference type="ARBA" id="ARBA00023004"/>
    </source>
</evidence>
<comment type="function">
    <text evidence="13">NDH-1 shuttles electrons from NADH, via FMN and iron-sulfur (Fe-S) centers, to quinones in the respiratory chain.</text>
</comment>
<comment type="catalytic activity">
    <reaction evidence="12 13">
        <text>a quinone + NADH + 5 H(+)(in) = a quinol + NAD(+) + 4 H(+)(out)</text>
        <dbReference type="Rhea" id="RHEA:57888"/>
        <dbReference type="ChEBI" id="CHEBI:15378"/>
        <dbReference type="ChEBI" id="CHEBI:24646"/>
        <dbReference type="ChEBI" id="CHEBI:57540"/>
        <dbReference type="ChEBI" id="CHEBI:57945"/>
        <dbReference type="ChEBI" id="CHEBI:132124"/>
    </reaction>
</comment>
<dbReference type="InterPro" id="IPR011538">
    <property type="entry name" value="Nuo51_FMN-bd"/>
</dbReference>
<dbReference type="GO" id="GO:0046872">
    <property type="term" value="F:metal ion binding"/>
    <property type="evidence" value="ECO:0007669"/>
    <property type="project" value="UniProtKB-KW"/>
</dbReference>
<keyword evidence="11 13" id="KW-0520">NAD</keyword>
<dbReference type="GO" id="GO:0051287">
    <property type="term" value="F:NAD binding"/>
    <property type="evidence" value="ECO:0007669"/>
    <property type="project" value="UniProtKB-UniRule"/>
</dbReference>
<dbReference type="GO" id="GO:0010181">
    <property type="term" value="F:FMN binding"/>
    <property type="evidence" value="ECO:0007669"/>
    <property type="project" value="InterPro"/>
</dbReference>
<keyword evidence="8" id="KW-1278">Translocase</keyword>
<keyword evidence="6 13" id="KW-0288">FMN</keyword>
<feature type="domain" description="NADH-ubiquinone oxidoreductase 51kDa subunit iron-sulphur binding" evidence="14">
    <location>
        <begin position="355"/>
        <end position="400"/>
    </location>
</feature>
<evidence type="ECO:0000256" key="1">
    <source>
        <dbReference type="ARBA" id="ARBA00001917"/>
    </source>
</evidence>
<evidence type="ECO:0000256" key="12">
    <source>
        <dbReference type="ARBA" id="ARBA00047712"/>
    </source>
</evidence>
<dbReference type="InterPro" id="IPR019554">
    <property type="entry name" value="Soluble_ligand-bd"/>
</dbReference>
<dbReference type="GO" id="GO:0003954">
    <property type="term" value="F:NADH dehydrogenase activity"/>
    <property type="evidence" value="ECO:0007669"/>
    <property type="project" value="TreeGrafter"/>
</dbReference>
<dbReference type="GO" id="GO:0045333">
    <property type="term" value="P:cellular respiration"/>
    <property type="evidence" value="ECO:0007669"/>
    <property type="project" value="TreeGrafter"/>
</dbReference>
<dbReference type="NCBIfam" id="NF010120">
    <property type="entry name" value="PRK13596.1"/>
    <property type="match status" value="1"/>
</dbReference>
<dbReference type="PANTHER" id="PTHR11780">
    <property type="entry name" value="NADH-UBIQUINONE OXIDOREDUCTASE FLAVOPROTEIN 1 NDUFV1"/>
    <property type="match status" value="1"/>
</dbReference>
<dbReference type="Pfam" id="PF10589">
    <property type="entry name" value="NADH_4Fe-4S"/>
    <property type="match status" value="1"/>
</dbReference>
<evidence type="ECO:0000259" key="14">
    <source>
        <dbReference type="SMART" id="SM00928"/>
    </source>
</evidence>
<evidence type="ECO:0000256" key="8">
    <source>
        <dbReference type="ARBA" id="ARBA00022967"/>
    </source>
</evidence>
<keyword evidence="7 13" id="KW-0479">Metal-binding</keyword>
<proteinExistence type="inferred from homology"/>
<dbReference type="PANTHER" id="PTHR11780:SF10">
    <property type="entry name" value="NADH DEHYDROGENASE [UBIQUINONE] FLAVOPROTEIN 1, MITOCHONDRIAL"/>
    <property type="match status" value="1"/>
</dbReference>
<comment type="cofactor">
    <cofactor evidence="1 13">
        <name>FMN</name>
        <dbReference type="ChEBI" id="CHEBI:58210"/>
    </cofactor>
</comment>
<dbReference type="GO" id="GO:0048038">
    <property type="term" value="F:quinone binding"/>
    <property type="evidence" value="ECO:0007669"/>
    <property type="project" value="UniProtKB-KW"/>
</dbReference>
<evidence type="ECO:0000256" key="6">
    <source>
        <dbReference type="ARBA" id="ARBA00022643"/>
    </source>
</evidence>
<dbReference type="eggNOG" id="COG1894">
    <property type="taxonomic scope" value="Bacteria"/>
</dbReference>
<dbReference type="InterPro" id="IPR019575">
    <property type="entry name" value="Nuop51_4Fe4S-bd"/>
</dbReference>
<dbReference type="InterPro" id="IPR011537">
    <property type="entry name" value="NADH-UbQ_OxRdtase_suF"/>
</dbReference>
<dbReference type="SMART" id="SM00928">
    <property type="entry name" value="NADH_4Fe-4S"/>
    <property type="match status" value="1"/>
</dbReference>
<dbReference type="OrthoDB" id="9805533at2"/>
<keyword evidence="9 13" id="KW-0408">Iron</keyword>
<name>B1Y832_LEPCP</name>
<dbReference type="SUPFAM" id="SSF140490">
    <property type="entry name" value="Nqo1C-terminal domain-like"/>
    <property type="match status" value="1"/>
</dbReference>
<dbReference type="FunFam" id="3.40.50.11540:FF:000001">
    <property type="entry name" value="NADH dehydrogenase [ubiquinone] flavoprotein 1, mitochondrial"/>
    <property type="match status" value="1"/>
</dbReference>
<keyword evidence="5 13" id="KW-0285">Flavoprotein</keyword>
<evidence type="ECO:0000256" key="7">
    <source>
        <dbReference type="ARBA" id="ARBA00022723"/>
    </source>
</evidence>
<dbReference type="Pfam" id="PF10531">
    <property type="entry name" value="SLBB"/>
    <property type="match status" value="1"/>
</dbReference>
<evidence type="ECO:0000256" key="2">
    <source>
        <dbReference type="ARBA" id="ARBA00001966"/>
    </source>
</evidence>
<dbReference type="Gene3D" id="3.40.50.11540">
    <property type="entry name" value="NADH-ubiquinone oxidoreductase 51kDa subunit"/>
    <property type="match status" value="1"/>
</dbReference>
<dbReference type="InterPro" id="IPR037207">
    <property type="entry name" value="Nuop51_4Fe4S-bd_sf"/>
</dbReference>
<dbReference type="SUPFAM" id="SSF142984">
    <property type="entry name" value="Nqo1 middle domain-like"/>
    <property type="match status" value="1"/>
</dbReference>
<dbReference type="GO" id="GO:0008137">
    <property type="term" value="F:NADH dehydrogenase (ubiquinone) activity"/>
    <property type="evidence" value="ECO:0007669"/>
    <property type="project" value="InterPro"/>
</dbReference>
<dbReference type="EC" id="7.1.1.-" evidence="13"/>
<dbReference type="Gene3D" id="1.20.1440.230">
    <property type="entry name" value="NADH-ubiquinone oxidoreductase 51kDa subunit, iron-sulphur binding domain"/>
    <property type="match status" value="1"/>
</dbReference>
<dbReference type="HOGENOM" id="CLU_014881_0_1_4"/>
<dbReference type="Pfam" id="PF01512">
    <property type="entry name" value="Complex1_51K"/>
    <property type="match status" value="1"/>
</dbReference>